<keyword evidence="10 15" id="KW-0560">Oxidoreductase</keyword>
<keyword evidence="16" id="KW-1185">Reference proteome</keyword>
<dbReference type="InterPro" id="IPR001048">
    <property type="entry name" value="Asp/Glu/Uridylate_kinase"/>
</dbReference>
<dbReference type="Pfam" id="PF00742">
    <property type="entry name" value="Homoserine_dh"/>
    <property type="match status" value="1"/>
</dbReference>
<dbReference type="PANTHER" id="PTHR43331:SF1">
    <property type="entry name" value="HOMOSERINE DEHYDROGENASE"/>
    <property type="match status" value="1"/>
</dbReference>
<dbReference type="GO" id="GO:0050661">
    <property type="term" value="F:NADP binding"/>
    <property type="evidence" value="ECO:0007669"/>
    <property type="project" value="InterPro"/>
</dbReference>
<name>A0A518EQX4_9BACT</name>
<comment type="pathway">
    <text evidence="2">Amino-acid biosynthesis; L-threonine biosynthesis; L-threonine from L-aspartate: step 3/5.</text>
</comment>
<dbReference type="Pfam" id="PF00696">
    <property type="entry name" value="AA_kinase"/>
    <property type="match status" value="1"/>
</dbReference>
<dbReference type="Gene3D" id="3.30.360.10">
    <property type="entry name" value="Dihydrodipicolinate Reductase, domain 2"/>
    <property type="match status" value="1"/>
</dbReference>
<dbReference type="AlphaFoldDB" id="A0A518EQX4"/>
<keyword evidence="8" id="KW-0028">Amino-acid biosynthesis</keyword>
<keyword evidence="11" id="KW-0486">Methionine biosynthesis</keyword>
<dbReference type="SUPFAM" id="SSF53633">
    <property type="entry name" value="Carbamate kinase-like"/>
    <property type="match status" value="1"/>
</dbReference>
<evidence type="ECO:0000256" key="6">
    <source>
        <dbReference type="ARBA" id="ARBA00013213"/>
    </source>
</evidence>
<dbReference type="OrthoDB" id="9808167at2"/>
<evidence type="ECO:0000256" key="5">
    <source>
        <dbReference type="ARBA" id="ARBA00006753"/>
    </source>
</evidence>
<dbReference type="SUPFAM" id="SSF51735">
    <property type="entry name" value="NAD(P)-binding Rossmann-fold domains"/>
    <property type="match status" value="1"/>
</dbReference>
<gene>
    <name evidence="15" type="primary">hom</name>
    <name evidence="15" type="ORF">Poly30_19440</name>
</gene>
<feature type="domain" description="Aspartate/glutamate/uridylate kinase" evidence="12">
    <location>
        <begin position="4"/>
        <end position="250"/>
    </location>
</feature>
<evidence type="ECO:0000259" key="12">
    <source>
        <dbReference type="Pfam" id="PF00696"/>
    </source>
</evidence>
<keyword evidence="9" id="KW-0791">Threonine biosynthesis</keyword>
<dbReference type="Proteomes" id="UP000320390">
    <property type="component" value="Chromosome"/>
</dbReference>
<organism evidence="15 16">
    <name type="scientific">Saltatorellus ferox</name>
    <dbReference type="NCBI Taxonomy" id="2528018"/>
    <lineage>
        <taxon>Bacteria</taxon>
        <taxon>Pseudomonadati</taxon>
        <taxon>Planctomycetota</taxon>
        <taxon>Planctomycetia</taxon>
        <taxon>Planctomycetia incertae sedis</taxon>
        <taxon>Saltatorellus</taxon>
    </lineage>
</organism>
<sequence length="611" mass="63662">MSSVIVLKFGGSFLRGHADLVRAVHAIYREVREGRRVIAVTSAFYGRTDELASTLDALERETRGASGDPHAARRKRAALLGTGEIETASLLAATLERSGLPARIADVRNTGPFVESLDRGEPVDEDACEPTHMDIVALEALLAEAPVVCLPGFIAAEDNVNRDLALLGRGGSDLTAVFVADAIGAPVVLVKDVEGLYTSDPSQQVADAKGAPPRRLARVSYADAKSLDASVLQRRALAFAESRGQEIRVVGPGALVGARGTTVGAPPTSAQSPTAPRRPLRVALLGLGTVGRRVFAELSSAPHLFHVTAILVRRGSDIDRPRAARPLIVESFDDVLASGPELVVEATGGAEPAASWMAQLMERGLHVVTANKVAVARASTRLSGVARQHGVQFLASAAVGGSVPALETVARCAASSSPAERLVGITGVLNGTSNAILESLRLGCSWEAAIDEARAAGLAEADPTSDLDGSDVACKLELLARAAGWLDAPNAKLRWIRRDSLASGVPAGITCEEGRRLRLVGAVHLTEIGSIASIVLQSVAPGHPLFELSGAANAVVLEHAESPPTVLRGIGAGAWPTATSVMGDVFAVCRRLRLVEGAIPSTQQIEPEDAR</sequence>
<evidence type="ECO:0000256" key="9">
    <source>
        <dbReference type="ARBA" id="ARBA00022697"/>
    </source>
</evidence>
<evidence type="ECO:0000259" key="13">
    <source>
        <dbReference type="Pfam" id="PF00742"/>
    </source>
</evidence>
<dbReference type="InterPro" id="IPR036291">
    <property type="entry name" value="NAD(P)-bd_dom_sf"/>
</dbReference>
<comment type="pathway">
    <text evidence="4">Amino-acid biosynthesis; L-threonine biosynthesis; L-threonine from L-aspartate: step 1/5.</text>
</comment>
<dbReference type="InterPro" id="IPR001342">
    <property type="entry name" value="HDH_cat"/>
</dbReference>
<evidence type="ECO:0000256" key="3">
    <source>
        <dbReference type="ARBA" id="ARBA00005062"/>
    </source>
</evidence>
<comment type="pathway">
    <text evidence="3">Amino-acid biosynthesis; L-methionine biosynthesis via de novo pathway; L-homoserine from L-aspartate: step 3/3.</text>
</comment>
<dbReference type="GO" id="GO:0009088">
    <property type="term" value="P:threonine biosynthetic process"/>
    <property type="evidence" value="ECO:0007669"/>
    <property type="project" value="UniProtKB-UniPathway"/>
</dbReference>
<dbReference type="SUPFAM" id="SSF55347">
    <property type="entry name" value="Glyceraldehyde-3-phosphate dehydrogenase-like, C-terminal domain"/>
    <property type="match status" value="1"/>
</dbReference>
<evidence type="ECO:0000256" key="7">
    <source>
        <dbReference type="ARBA" id="ARBA00013376"/>
    </source>
</evidence>
<dbReference type="Gene3D" id="3.40.1160.10">
    <property type="entry name" value="Acetylglutamate kinase-like"/>
    <property type="match status" value="1"/>
</dbReference>
<dbReference type="UniPathway" id="UPA00051">
    <property type="reaction ID" value="UER00465"/>
</dbReference>
<evidence type="ECO:0000256" key="2">
    <source>
        <dbReference type="ARBA" id="ARBA00005056"/>
    </source>
</evidence>
<dbReference type="GO" id="GO:0009086">
    <property type="term" value="P:methionine biosynthetic process"/>
    <property type="evidence" value="ECO:0007669"/>
    <property type="project" value="UniProtKB-KW"/>
</dbReference>
<evidence type="ECO:0000256" key="8">
    <source>
        <dbReference type="ARBA" id="ARBA00022605"/>
    </source>
</evidence>
<dbReference type="PANTHER" id="PTHR43331">
    <property type="entry name" value="HOMOSERINE DEHYDROGENASE"/>
    <property type="match status" value="1"/>
</dbReference>
<feature type="domain" description="Homoserine dehydrogenase catalytic" evidence="13">
    <location>
        <begin position="415"/>
        <end position="585"/>
    </location>
</feature>
<evidence type="ECO:0000256" key="4">
    <source>
        <dbReference type="ARBA" id="ARBA00005139"/>
    </source>
</evidence>
<evidence type="ECO:0000259" key="14">
    <source>
        <dbReference type="Pfam" id="PF03447"/>
    </source>
</evidence>
<comment type="pathway">
    <text evidence="1">Amino-acid biosynthesis; L-methionine biosynthesis via de novo pathway; L-homoserine from L-aspartate: step 1/3.</text>
</comment>
<dbReference type="GO" id="GO:0004412">
    <property type="term" value="F:homoserine dehydrogenase activity"/>
    <property type="evidence" value="ECO:0007669"/>
    <property type="project" value="UniProtKB-EC"/>
</dbReference>
<dbReference type="InterPro" id="IPR019811">
    <property type="entry name" value="HDH_CS"/>
</dbReference>
<dbReference type="InterPro" id="IPR005106">
    <property type="entry name" value="Asp/hSer_DH_NAD-bd"/>
</dbReference>
<proteinExistence type="inferred from homology"/>
<evidence type="ECO:0000256" key="1">
    <source>
        <dbReference type="ARBA" id="ARBA00004986"/>
    </source>
</evidence>
<evidence type="ECO:0000313" key="15">
    <source>
        <dbReference type="EMBL" id="QDV06435.1"/>
    </source>
</evidence>
<evidence type="ECO:0000256" key="10">
    <source>
        <dbReference type="ARBA" id="ARBA00023002"/>
    </source>
</evidence>
<accession>A0A518EQX4</accession>
<reference evidence="15 16" key="1">
    <citation type="submission" date="2019-02" db="EMBL/GenBank/DDBJ databases">
        <title>Deep-cultivation of Planctomycetes and their phenomic and genomic characterization uncovers novel biology.</title>
        <authorList>
            <person name="Wiegand S."/>
            <person name="Jogler M."/>
            <person name="Boedeker C."/>
            <person name="Pinto D."/>
            <person name="Vollmers J."/>
            <person name="Rivas-Marin E."/>
            <person name="Kohn T."/>
            <person name="Peeters S.H."/>
            <person name="Heuer A."/>
            <person name="Rast P."/>
            <person name="Oberbeckmann S."/>
            <person name="Bunk B."/>
            <person name="Jeske O."/>
            <person name="Meyerdierks A."/>
            <person name="Storesund J.E."/>
            <person name="Kallscheuer N."/>
            <person name="Luecker S."/>
            <person name="Lage O.M."/>
            <person name="Pohl T."/>
            <person name="Merkel B.J."/>
            <person name="Hornburger P."/>
            <person name="Mueller R.-W."/>
            <person name="Bruemmer F."/>
            <person name="Labrenz M."/>
            <person name="Spormann A.M."/>
            <person name="Op den Camp H."/>
            <person name="Overmann J."/>
            <person name="Amann R."/>
            <person name="Jetten M.S.M."/>
            <person name="Mascher T."/>
            <person name="Medema M.H."/>
            <person name="Devos D.P."/>
            <person name="Kaster A.-K."/>
            <person name="Ovreas L."/>
            <person name="Rohde M."/>
            <person name="Galperin M.Y."/>
            <person name="Jogler C."/>
        </authorList>
    </citation>
    <scope>NUCLEOTIDE SEQUENCE [LARGE SCALE GENOMIC DNA]</scope>
    <source>
        <strain evidence="15 16">Poly30</strain>
    </source>
</reference>
<protein>
    <recommendedName>
        <fullName evidence="7">Homoserine dehydrogenase</fullName>
        <ecNumber evidence="6">1.1.1.3</ecNumber>
    </recommendedName>
</protein>
<dbReference type="UniPathway" id="UPA00050">
    <property type="reaction ID" value="UER00063"/>
</dbReference>
<dbReference type="EC" id="1.1.1.3" evidence="6"/>
<evidence type="ECO:0000313" key="16">
    <source>
        <dbReference type="Proteomes" id="UP000320390"/>
    </source>
</evidence>
<evidence type="ECO:0000256" key="11">
    <source>
        <dbReference type="ARBA" id="ARBA00023167"/>
    </source>
</evidence>
<dbReference type="RefSeq" id="WP_145196614.1">
    <property type="nucleotide sequence ID" value="NZ_CP036434.1"/>
</dbReference>
<feature type="domain" description="Aspartate/homoserine dehydrogenase NAD-binding" evidence="14">
    <location>
        <begin position="286"/>
        <end position="394"/>
    </location>
</feature>
<dbReference type="InterPro" id="IPR036393">
    <property type="entry name" value="AceGlu_kinase-like_sf"/>
</dbReference>
<dbReference type="Pfam" id="PF03447">
    <property type="entry name" value="NAD_binding_3"/>
    <property type="match status" value="1"/>
</dbReference>
<comment type="similarity">
    <text evidence="5">Belongs to the homoserine dehydrogenase family.</text>
</comment>
<dbReference type="EMBL" id="CP036434">
    <property type="protein sequence ID" value="QDV06435.1"/>
    <property type="molecule type" value="Genomic_DNA"/>
</dbReference>
<dbReference type="PROSITE" id="PS01042">
    <property type="entry name" value="HOMOSER_DHGENASE"/>
    <property type="match status" value="1"/>
</dbReference>
<dbReference type="Gene3D" id="3.40.50.720">
    <property type="entry name" value="NAD(P)-binding Rossmann-like Domain"/>
    <property type="match status" value="1"/>
</dbReference>